<dbReference type="AlphaFoldDB" id="A0ABD6X495"/>
<dbReference type="EMBL" id="PYMM01000003">
    <property type="protein sequence ID" value="PSU17386.1"/>
    <property type="molecule type" value="Genomic_DNA"/>
</dbReference>
<reference evidence="1 2" key="1">
    <citation type="submission" date="2018-03" db="EMBL/GenBank/DDBJ databases">
        <title>Whole genome sequencing of Histamine producing bacteria.</title>
        <authorList>
            <person name="Butler K."/>
        </authorList>
    </citation>
    <scope>NUCLEOTIDE SEQUENCE [LARGE SCALE GENOMIC DNA]</scope>
    <source>
        <strain evidence="1 2">BT-6</strain>
    </source>
</reference>
<organism evidence="1 2">
    <name type="scientific">Photobacterium damselae</name>
    <dbReference type="NCBI Taxonomy" id="38293"/>
    <lineage>
        <taxon>Bacteria</taxon>
        <taxon>Pseudomonadati</taxon>
        <taxon>Pseudomonadota</taxon>
        <taxon>Gammaproteobacteria</taxon>
        <taxon>Vibrionales</taxon>
        <taxon>Vibrionaceae</taxon>
        <taxon>Photobacterium</taxon>
    </lineage>
</organism>
<evidence type="ECO:0000313" key="2">
    <source>
        <dbReference type="Proteomes" id="UP000241404"/>
    </source>
</evidence>
<sequence>MRNVMTRYYVNQNAQANGDHEVHSENCPYLSQIHKKGYLGCFEYCGDAVIEAKKYYPKANGCVHCSSLCHTS</sequence>
<evidence type="ECO:0000313" key="1">
    <source>
        <dbReference type="EMBL" id="PSU17386.1"/>
    </source>
</evidence>
<gene>
    <name evidence="1" type="ORF">CTM90_07720</name>
</gene>
<protein>
    <submittedName>
        <fullName evidence="1">Uncharacterized protein</fullName>
    </submittedName>
</protein>
<comment type="caution">
    <text evidence="1">The sequence shown here is derived from an EMBL/GenBank/DDBJ whole genome shotgun (WGS) entry which is preliminary data.</text>
</comment>
<dbReference type="Proteomes" id="UP000241404">
    <property type="component" value="Unassembled WGS sequence"/>
</dbReference>
<proteinExistence type="predicted"/>
<accession>A0ABD6X495</accession>
<name>A0ABD6X495_PHODM</name>